<dbReference type="Proteomes" id="UP001152797">
    <property type="component" value="Unassembled WGS sequence"/>
</dbReference>
<keyword evidence="6" id="KW-1185">Reference proteome</keyword>
<sequence>MAYDFIRYSLDEFLLDFKLATLDYARWVFAYRLAGDSPEKFRKRAKNVDVNLGIFRRHVPRIIWLLRLVEDFLPDVEAMCLVLLKSQGGARGDYARLARATGQHLMEVAVNAELDALRKPPQGSEKLASSEELEAKLRQQLQAVRADCDARQRRMQDYDGSLQRSNSALASLRADKELAISDHGELREKALAAREQLESRIQCLRSARAVLAESRRHASPKTSSPRRERLSCARTAVVHLEEEQKQKEHEMLSTRQVLRDLQQVAAEQRSAVQRIKAGNEEMVAKSARGASERTQAAQHAASMVEERSREKHSLSTALQVTEKQLVDTEAAVTVQRQRESEALAAEQRRSVEELQEAEASLWALRSRLEDASSELQAEQEQNLRLRQEVLALQAAKEHILKRSIAPWDHAEVKGTGAVEDTSPGRSMPAWAKTHQQRLEKELEQLRKWKFEAAGAVQRMALGLRSLRDQYDQEMRKSFDLQETWQRLGHRAENAGLANSFPSVQEADDLLQSEGGQRTRPSRAARRSPKAKEASRTTVNLSAGWWDGHGAMRSTRSRGRRDVQAPRAKSNSTGRLNKSSPGPGGHRVRAKLLS</sequence>
<feature type="region of interest" description="Disordered" evidence="2">
    <location>
        <begin position="287"/>
        <end position="310"/>
    </location>
</feature>
<evidence type="ECO:0000313" key="3">
    <source>
        <dbReference type="EMBL" id="CAI4019256.1"/>
    </source>
</evidence>
<dbReference type="AlphaFoldDB" id="A0A9P1GR09"/>
<evidence type="ECO:0000256" key="1">
    <source>
        <dbReference type="SAM" id="Coils"/>
    </source>
</evidence>
<protein>
    <submittedName>
        <fullName evidence="5">Aminoglycoside phosphotransferase domain-containing protein</fullName>
    </submittedName>
</protein>
<feature type="region of interest" description="Disordered" evidence="2">
    <location>
        <begin position="510"/>
        <end position="593"/>
    </location>
</feature>
<dbReference type="OrthoDB" id="429004at2759"/>
<evidence type="ECO:0000313" key="5">
    <source>
        <dbReference type="EMBL" id="CAL4806568.1"/>
    </source>
</evidence>
<feature type="compositionally biased region" description="Basic residues" evidence="2">
    <location>
        <begin position="519"/>
        <end position="528"/>
    </location>
</feature>
<gene>
    <name evidence="3" type="ORF">C1SCF055_LOCUS43770</name>
</gene>
<reference evidence="4" key="2">
    <citation type="submission" date="2024-04" db="EMBL/GenBank/DDBJ databases">
        <authorList>
            <person name="Chen Y."/>
            <person name="Shah S."/>
            <person name="Dougan E. K."/>
            <person name="Thang M."/>
            <person name="Chan C."/>
        </authorList>
    </citation>
    <scope>NUCLEOTIDE SEQUENCE [LARGE SCALE GENOMIC DNA]</scope>
</reference>
<dbReference type="EMBL" id="CAMXCT020006739">
    <property type="protein sequence ID" value="CAL1172631.1"/>
    <property type="molecule type" value="Genomic_DNA"/>
</dbReference>
<dbReference type="EMBL" id="CAMXCT010006739">
    <property type="protein sequence ID" value="CAI4019256.1"/>
    <property type="molecule type" value="Genomic_DNA"/>
</dbReference>
<comment type="caution">
    <text evidence="3">The sequence shown here is derived from an EMBL/GenBank/DDBJ whole genome shotgun (WGS) entry which is preliminary data.</text>
</comment>
<keyword evidence="1" id="KW-0175">Coiled coil</keyword>
<reference evidence="3" key="1">
    <citation type="submission" date="2022-10" db="EMBL/GenBank/DDBJ databases">
        <authorList>
            <person name="Chen Y."/>
            <person name="Dougan E. K."/>
            <person name="Chan C."/>
            <person name="Rhodes N."/>
            <person name="Thang M."/>
        </authorList>
    </citation>
    <scope>NUCLEOTIDE SEQUENCE</scope>
</reference>
<feature type="compositionally biased region" description="Polar residues" evidence="2">
    <location>
        <begin position="568"/>
        <end position="579"/>
    </location>
</feature>
<proteinExistence type="predicted"/>
<feature type="coiled-coil region" evidence="1">
    <location>
        <begin position="337"/>
        <end position="395"/>
    </location>
</feature>
<evidence type="ECO:0000256" key="2">
    <source>
        <dbReference type="SAM" id="MobiDB-lite"/>
    </source>
</evidence>
<organism evidence="3">
    <name type="scientific">Cladocopium goreaui</name>
    <dbReference type="NCBI Taxonomy" id="2562237"/>
    <lineage>
        <taxon>Eukaryota</taxon>
        <taxon>Sar</taxon>
        <taxon>Alveolata</taxon>
        <taxon>Dinophyceae</taxon>
        <taxon>Suessiales</taxon>
        <taxon>Symbiodiniaceae</taxon>
        <taxon>Cladocopium</taxon>
    </lineage>
</organism>
<evidence type="ECO:0000313" key="6">
    <source>
        <dbReference type="Proteomes" id="UP001152797"/>
    </source>
</evidence>
<accession>A0A9P1GR09</accession>
<feature type="region of interest" description="Disordered" evidence="2">
    <location>
        <begin position="211"/>
        <end position="231"/>
    </location>
</feature>
<dbReference type="EMBL" id="CAMXCT030006739">
    <property type="protein sequence ID" value="CAL4806568.1"/>
    <property type="molecule type" value="Genomic_DNA"/>
</dbReference>
<evidence type="ECO:0000313" key="4">
    <source>
        <dbReference type="EMBL" id="CAL1172631.1"/>
    </source>
</evidence>
<name>A0A9P1GR09_9DINO</name>